<gene>
    <name evidence="2" type="ORF">MM415A00352_0020</name>
    <name evidence="1" type="ORF">MM415B00971_0008</name>
</gene>
<reference evidence="2" key="1">
    <citation type="submission" date="2020-03" db="EMBL/GenBank/DDBJ databases">
        <title>The deep terrestrial virosphere.</title>
        <authorList>
            <person name="Holmfeldt K."/>
            <person name="Nilsson E."/>
            <person name="Simone D."/>
            <person name="Lopez-Fernandez M."/>
            <person name="Wu X."/>
            <person name="de Brujin I."/>
            <person name="Lundin D."/>
            <person name="Andersson A."/>
            <person name="Bertilsson S."/>
            <person name="Dopson M."/>
        </authorList>
    </citation>
    <scope>NUCLEOTIDE SEQUENCE</scope>
    <source>
        <strain evidence="2">MM415A00352</strain>
        <strain evidence="1">MM415B00971</strain>
    </source>
</reference>
<sequence>MILFIAGNFPQMADPELEEECHDFVVDQLGEYNRLVSFFYKKGTETVMMVKEKIENN</sequence>
<dbReference type="AlphaFoldDB" id="A0A6M3KNK9"/>
<name>A0A6M3KNK9_9ZZZZ</name>
<evidence type="ECO:0000313" key="2">
    <source>
        <dbReference type="EMBL" id="QJA82918.1"/>
    </source>
</evidence>
<protein>
    <submittedName>
        <fullName evidence="2">Uncharacterized protein</fullName>
    </submittedName>
</protein>
<dbReference type="EMBL" id="MT141435">
    <property type="protein sequence ID" value="QJA61249.1"/>
    <property type="molecule type" value="Genomic_DNA"/>
</dbReference>
<proteinExistence type="predicted"/>
<organism evidence="2">
    <name type="scientific">viral metagenome</name>
    <dbReference type="NCBI Taxonomy" id="1070528"/>
    <lineage>
        <taxon>unclassified sequences</taxon>
        <taxon>metagenomes</taxon>
        <taxon>organismal metagenomes</taxon>
    </lineage>
</organism>
<accession>A0A6M3KNK9</accession>
<dbReference type="EMBL" id="MT142499">
    <property type="protein sequence ID" value="QJA82918.1"/>
    <property type="molecule type" value="Genomic_DNA"/>
</dbReference>
<evidence type="ECO:0000313" key="1">
    <source>
        <dbReference type="EMBL" id="QJA61249.1"/>
    </source>
</evidence>